<dbReference type="GO" id="GO:0005886">
    <property type="term" value="C:plasma membrane"/>
    <property type="evidence" value="ECO:0007669"/>
    <property type="project" value="UniProtKB-SubCell"/>
</dbReference>
<organism evidence="9 10">
    <name type="scientific">Ensifer adhaerens</name>
    <name type="common">Sinorhizobium morelense</name>
    <dbReference type="NCBI Taxonomy" id="106592"/>
    <lineage>
        <taxon>Bacteria</taxon>
        <taxon>Pseudomonadati</taxon>
        <taxon>Pseudomonadota</taxon>
        <taxon>Alphaproteobacteria</taxon>
        <taxon>Hyphomicrobiales</taxon>
        <taxon>Rhizobiaceae</taxon>
        <taxon>Sinorhizobium/Ensifer group</taxon>
        <taxon>Ensifer</taxon>
    </lineage>
</organism>
<keyword evidence="3" id="KW-0813">Transport</keyword>
<dbReference type="Pfam" id="PF00005">
    <property type="entry name" value="ABC_tran"/>
    <property type="match status" value="1"/>
</dbReference>
<keyword evidence="5 9" id="KW-0067">ATP-binding</keyword>
<evidence type="ECO:0000313" key="10">
    <source>
        <dbReference type="Proteomes" id="UP000037425"/>
    </source>
</evidence>
<dbReference type="InterPro" id="IPR027417">
    <property type="entry name" value="P-loop_NTPase"/>
</dbReference>
<comment type="similarity">
    <text evidence="2">Belongs to the ABC transporter superfamily.</text>
</comment>
<evidence type="ECO:0000256" key="6">
    <source>
        <dbReference type="ARBA" id="ARBA00022970"/>
    </source>
</evidence>
<dbReference type="PROSITE" id="PS50893">
    <property type="entry name" value="ABC_TRANSPORTER_2"/>
    <property type="match status" value="1"/>
</dbReference>
<dbReference type="PROSITE" id="PS00211">
    <property type="entry name" value="ABC_TRANSPORTER_1"/>
    <property type="match status" value="1"/>
</dbReference>
<proteinExistence type="inferred from homology"/>
<comment type="function">
    <text evidence="7">Probably part of a binding-protein-dependent transport system y4tOPQRS for a peptide. Probably responsible for energy coupling to the transport system.</text>
</comment>
<dbReference type="PANTHER" id="PTHR43776:SF7">
    <property type="entry name" value="D,D-DIPEPTIDE TRANSPORT ATP-BINDING PROTEIN DDPF-RELATED"/>
    <property type="match status" value="1"/>
</dbReference>
<comment type="caution">
    <text evidence="9">The sequence shown here is derived from an EMBL/GenBank/DDBJ whole genome shotgun (WGS) entry which is preliminary data.</text>
</comment>
<keyword evidence="4" id="KW-0547">Nucleotide-binding</keyword>
<dbReference type="InterPro" id="IPR050319">
    <property type="entry name" value="ABC_transp_ATP-bind"/>
</dbReference>
<gene>
    <name evidence="9" type="ORF">AC244_09105</name>
</gene>
<accession>A0A0L8BZN6</accession>
<evidence type="ECO:0000256" key="3">
    <source>
        <dbReference type="ARBA" id="ARBA00022448"/>
    </source>
</evidence>
<dbReference type="SUPFAM" id="SSF52540">
    <property type="entry name" value="P-loop containing nucleoside triphosphate hydrolases"/>
    <property type="match status" value="1"/>
</dbReference>
<evidence type="ECO:0000256" key="5">
    <source>
        <dbReference type="ARBA" id="ARBA00022840"/>
    </source>
</evidence>
<dbReference type="NCBIfam" id="TIGR01727">
    <property type="entry name" value="oligo_HPY"/>
    <property type="match status" value="1"/>
</dbReference>
<dbReference type="CDD" id="cd03257">
    <property type="entry name" value="ABC_NikE_OppD_transporters"/>
    <property type="match status" value="1"/>
</dbReference>
<evidence type="ECO:0000256" key="4">
    <source>
        <dbReference type="ARBA" id="ARBA00022741"/>
    </source>
</evidence>
<dbReference type="OrthoDB" id="9815712at2"/>
<dbReference type="SMART" id="SM00382">
    <property type="entry name" value="AAA"/>
    <property type="match status" value="1"/>
</dbReference>
<protein>
    <submittedName>
        <fullName evidence="9">Peptide ABC transporter ATP-binding protein</fullName>
    </submittedName>
</protein>
<evidence type="ECO:0000259" key="8">
    <source>
        <dbReference type="PROSITE" id="PS50893"/>
    </source>
</evidence>
<dbReference type="Gene3D" id="3.40.50.300">
    <property type="entry name" value="P-loop containing nucleotide triphosphate hydrolases"/>
    <property type="match status" value="1"/>
</dbReference>
<dbReference type="Pfam" id="PF08352">
    <property type="entry name" value="oligo_HPY"/>
    <property type="match status" value="1"/>
</dbReference>
<dbReference type="InterPro" id="IPR003593">
    <property type="entry name" value="AAA+_ATPase"/>
</dbReference>
<evidence type="ECO:0000256" key="2">
    <source>
        <dbReference type="ARBA" id="ARBA00005417"/>
    </source>
</evidence>
<dbReference type="RefSeq" id="WP_053248507.1">
    <property type="nucleotide sequence ID" value="NZ_LGAP01000003.1"/>
</dbReference>
<dbReference type="GO" id="GO:0015833">
    <property type="term" value="P:peptide transport"/>
    <property type="evidence" value="ECO:0007669"/>
    <property type="project" value="InterPro"/>
</dbReference>
<feature type="domain" description="ABC transporter" evidence="8">
    <location>
        <begin position="7"/>
        <end position="252"/>
    </location>
</feature>
<name>A0A0L8BZN6_ENSAD</name>
<evidence type="ECO:0000256" key="1">
    <source>
        <dbReference type="ARBA" id="ARBA00004417"/>
    </source>
</evidence>
<reference evidence="10" key="1">
    <citation type="submission" date="2015-07" db="EMBL/GenBank/DDBJ databases">
        <title>Whole genome sequence of an Ensifer adhaerens strain isolated from a cave pool in the Wind Cave National Park.</title>
        <authorList>
            <person name="Eng W.W.H."/>
            <person name="Gan H.M."/>
            <person name="Barton H.A."/>
            <person name="Savka M.A."/>
        </authorList>
    </citation>
    <scope>NUCLEOTIDE SEQUENCE [LARGE SCALE GENOMIC DNA]</scope>
    <source>
        <strain evidence="10">SD006</strain>
    </source>
</reference>
<dbReference type="InterPro" id="IPR017871">
    <property type="entry name" value="ABC_transporter-like_CS"/>
</dbReference>
<dbReference type="InterPro" id="IPR013563">
    <property type="entry name" value="Oligopep_ABC_C"/>
</dbReference>
<dbReference type="GO" id="GO:0006865">
    <property type="term" value="P:amino acid transport"/>
    <property type="evidence" value="ECO:0007669"/>
    <property type="project" value="UniProtKB-KW"/>
</dbReference>
<evidence type="ECO:0000313" key="9">
    <source>
        <dbReference type="EMBL" id="KOF20058.1"/>
    </source>
</evidence>
<comment type="subcellular location">
    <subcellularLocation>
        <location evidence="1">Cell inner membrane</location>
        <topology evidence="1">Peripheral membrane protein</topology>
    </subcellularLocation>
</comment>
<dbReference type="InterPro" id="IPR003439">
    <property type="entry name" value="ABC_transporter-like_ATP-bd"/>
</dbReference>
<dbReference type="FunFam" id="3.40.50.300:FF:000016">
    <property type="entry name" value="Oligopeptide ABC transporter ATP-binding component"/>
    <property type="match status" value="1"/>
</dbReference>
<keyword evidence="6" id="KW-0029">Amino-acid transport</keyword>
<dbReference type="AlphaFoldDB" id="A0A0L8BZN6"/>
<dbReference type="GO" id="GO:0005524">
    <property type="term" value="F:ATP binding"/>
    <property type="evidence" value="ECO:0007669"/>
    <property type="project" value="UniProtKB-KW"/>
</dbReference>
<dbReference type="GO" id="GO:0016887">
    <property type="term" value="F:ATP hydrolysis activity"/>
    <property type="evidence" value="ECO:0007669"/>
    <property type="project" value="InterPro"/>
</dbReference>
<evidence type="ECO:0000256" key="7">
    <source>
        <dbReference type="ARBA" id="ARBA00053953"/>
    </source>
</evidence>
<dbReference type="GO" id="GO:0055085">
    <property type="term" value="P:transmembrane transport"/>
    <property type="evidence" value="ECO:0007669"/>
    <property type="project" value="UniProtKB-ARBA"/>
</dbReference>
<sequence>MTQAPVLKVENLQTRFKSVQRGKFVHAVDDVSIELYPGEIVGLVGESGCGKSTLGRTIVGLEKASSGRVLLDGVDLSALSGAALRDSRRALQYVFQDPYSSLNDRQTVGEAIDEALVIAGTRTLEERDRRTKELLDQVGLASAVRDRHTRELSGGQRQRVAIARSLAVNPRVLICDEPVSALDLSIRAQVMNLFLRLQKDLGVACLFIAHDLALVRQAASRVYVMYLGRIVEHGPSQELYDRPSHPYSQMLLASAPEVDPRIEKHRRGPLMIGEVPSPTNPPSGCRFRTRCPLAVDDCAKAMPPSHGLSPGHSAACIFAADLHRGKRSALLHQEASAA</sequence>
<dbReference type="Proteomes" id="UP000037425">
    <property type="component" value="Unassembled WGS sequence"/>
</dbReference>
<dbReference type="EMBL" id="LGAP01000003">
    <property type="protein sequence ID" value="KOF20058.1"/>
    <property type="molecule type" value="Genomic_DNA"/>
</dbReference>
<dbReference type="PATRIC" id="fig|106592.7.peg.4572"/>
<dbReference type="PANTHER" id="PTHR43776">
    <property type="entry name" value="TRANSPORT ATP-BINDING PROTEIN"/>
    <property type="match status" value="1"/>
</dbReference>